<evidence type="ECO:0000256" key="3">
    <source>
        <dbReference type="ARBA" id="ARBA00022741"/>
    </source>
</evidence>
<keyword evidence="2" id="KW-0813">Transport</keyword>
<comment type="similarity">
    <text evidence="1">Belongs to the ABC transporter superfamily.</text>
</comment>
<keyword evidence="3" id="KW-0547">Nucleotide-binding</keyword>
<evidence type="ECO:0000256" key="2">
    <source>
        <dbReference type="ARBA" id="ARBA00022448"/>
    </source>
</evidence>
<dbReference type="InterPro" id="IPR003593">
    <property type="entry name" value="AAA+_ATPase"/>
</dbReference>
<dbReference type="InterPro" id="IPR027417">
    <property type="entry name" value="P-loop_NTPase"/>
</dbReference>
<dbReference type="GO" id="GO:0005524">
    <property type="term" value="F:ATP binding"/>
    <property type="evidence" value="ECO:0007669"/>
    <property type="project" value="UniProtKB-KW"/>
</dbReference>
<dbReference type="PROSITE" id="PS50893">
    <property type="entry name" value="ABC_TRANSPORTER_2"/>
    <property type="match status" value="1"/>
</dbReference>
<evidence type="ECO:0000256" key="4">
    <source>
        <dbReference type="ARBA" id="ARBA00022840"/>
    </source>
</evidence>
<evidence type="ECO:0000259" key="5">
    <source>
        <dbReference type="PROSITE" id="PS50893"/>
    </source>
</evidence>
<dbReference type="RefSeq" id="WP_286299591.1">
    <property type="nucleotide sequence ID" value="NZ_AP027728.1"/>
</dbReference>
<dbReference type="PANTHER" id="PTHR43335">
    <property type="entry name" value="ABC TRANSPORTER, ATP-BINDING PROTEIN"/>
    <property type="match status" value="1"/>
</dbReference>
<evidence type="ECO:0000313" key="6">
    <source>
        <dbReference type="EMBL" id="BDZ39443.1"/>
    </source>
</evidence>
<protein>
    <submittedName>
        <fullName evidence="6">ABC transporter ATP-binding protein</fullName>
    </submittedName>
</protein>
<accession>A0ABM8FUS4</accession>
<gene>
    <name evidence="6" type="ORF">GCM10025863_20570</name>
</gene>
<dbReference type="PROSITE" id="PS00211">
    <property type="entry name" value="ABC_TRANSPORTER_1"/>
    <property type="match status" value="1"/>
</dbReference>
<keyword evidence="7" id="KW-1185">Reference proteome</keyword>
<proteinExistence type="inferred from homology"/>
<evidence type="ECO:0000313" key="7">
    <source>
        <dbReference type="Proteomes" id="UP001321543"/>
    </source>
</evidence>
<dbReference type="PANTHER" id="PTHR43335:SF4">
    <property type="entry name" value="ABC TRANSPORTER, ATP-BINDING PROTEIN"/>
    <property type="match status" value="1"/>
</dbReference>
<evidence type="ECO:0000256" key="1">
    <source>
        <dbReference type="ARBA" id="ARBA00005417"/>
    </source>
</evidence>
<organism evidence="6 7">
    <name type="scientific">Microbacterium suwonense</name>
    <dbReference type="NCBI Taxonomy" id="683047"/>
    <lineage>
        <taxon>Bacteria</taxon>
        <taxon>Bacillati</taxon>
        <taxon>Actinomycetota</taxon>
        <taxon>Actinomycetes</taxon>
        <taxon>Micrococcales</taxon>
        <taxon>Microbacteriaceae</taxon>
        <taxon>Microbacterium</taxon>
    </lineage>
</organism>
<dbReference type="EMBL" id="AP027728">
    <property type="protein sequence ID" value="BDZ39443.1"/>
    <property type="molecule type" value="Genomic_DNA"/>
</dbReference>
<dbReference type="InterPro" id="IPR003439">
    <property type="entry name" value="ABC_transporter-like_ATP-bd"/>
</dbReference>
<reference evidence="7" key="1">
    <citation type="journal article" date="2019" name="Int. J. Syst. Evol. Microbiol.">
        <title>The Global Catalogue of Microorganisms (GCM) 10K type strain sequencing project: providing services to taxonomists for standard genome sequencing and annotation.</title>
        <authorList>
            <consortium name="The Broad Institute Genomics Platform"/>
            <consortium name="The Broad Institute Genome Sequencing Center for Infectious Disease"/>
            <person name="Wu L."/>
            <person name="Ma J."/>
        </authorList>
    </citation>
    <scope>NUCLEOTIDE SEQUENCE [LARGE SCALE GENOMIC DNA]</scope>
    <source>
        <strain evidence="7">NBRC 106310</strain>
    </source>
</reference>
<feature type="domain" description="ABC transporter" evidence="5">
    <location>
        <begin position="1"/>
        <end position="224"/>
    </location>
</feature>
<dbReference type="Pfam" id="PF00005">
    <property type="entry name" value="ABC_tran"/>
    <property type="match status" value="1"/>
</dbReference>
<sequence>MHELTKRYGRITAVDGLDFRVRPGVVTGFLGPNGAGKSTTLRMILGLDRPSAGIATIHGRRISELHTPMRVVGALLNAHAVHPRRSGFDHLQAFARLGGIPRARVEETLERVGLAAAAKRPAGDYSLGMMQRLGIATALIGEPSIVIFDEPLNGLDPDGIRWARGLMRDLAAEGRTVLFSSHLLNEMELTADHLLVIHHGRLVADEPLRSFLDARMSQWTIVRSPQRELLRTALSDAGLRVAPGDGDELVVGDADTDRIGSIAASARIEVSELTTRRDSLENVFLRMTAASTEKELRA</sequence>
<keyword evidence="4 6" id="KW-0067">ATP-binding</keyword>
<dbReference type="InterPro" id="IPR017871">
    <property type="entry name" value="ABC_transporter-like_CS"/>
</dbReference>
<dbReference type="SUPFAM" id="SSF52540">
    <property type="entry name" value="P-loop containing nucleoside triphosphate hydrolases"/>
    <property type="match status" value="1"/>
</dbReference>
<dbReference type="Gene3D" id="3.40.50.300">
    <property type="entry name" value="P-loop containing nucleotide triphosphate hydrolases"/>
    <property type="match status" value="1"/>
</dbReference>
<name>A0ABM8FUS4_9MICO</name>
<dbReference type="SMART" id="SM00382">
    <property type="entry name" value="AAA"/>
    <property type="match status" value="1"/>
</dbReference>
<dbReference type="Proteomes" id="UP001321543">
    <property type="component" value="Chromosome"/>
</dbReference>